<evidence type="ECO:0000256" key="1">
    <source>
        <dbReference type="ARBA" id="ARBA00023015"/>
    </source>
</evidence>
<dbReference type="InterPro" id="IPR009057">
    <property type="entry name" value="Homeodomain-like_sf"/>
</dbReference>
<dbReference type="Proteomes" id="UP001184853">
    <property type="component" value="Unassembled WGS sequence"/>
</dbReference>
<dbReference type="InterPro" id="IPR014710">
    <property type="entry name" value="RmlC-like_jellyroll"/>
</dbReference>
<evidence type="ECO:0000313" key="6">
    <source>
        <dbReference type="Proteomes" id="UP001184853"/>
    </source>
</evidence>
<proteinExistence type="predicted"/>
<evidence type="ECO:0000256" key="3">
    <source>
        <dbReference type="ARBA" id="ARBA00023163"/>
    </source>
</evidence>
<dbReference type="PROSITE" id="PS01124">
    <property type="entry name" value="HTH_ARAC_FAMILY_2"/>
    <property type="match status" value="1"/>
</dbReference>
<gene>
    <name evidence="5" type="ORF">J2781_000568</name>
</gene>
<evidence type="ECO:0000313" key="5">
    <source>
        <dbReference type="EMBL" id="MDR6403664.1"/>
    </source>
</evidence>
<name>A0ABU1LAB8_9FLAO</name>
<dbReference type="InterPro" id="IPR003313">
    <property type="entry name" value="AraC-bd"/>
</dbReference>
<sequence length="260" mass="30563">MKCGLIEKKKGQFDDHTTIDAYVWYEKDWKHDSHDHVHQRYQLTYVEDGYQYFHIENTIYLVPQNHLIWIPSGKKHHTESEASTVNLMVVLFKSVFDNNFFNDVHVFSAPPVLSEMLKYAAKWSQLLEEDEEQRFFMSALLYSLPYFCKEKEGLHIPVPADQRLISVCNYINKNFHNQLDTEILAEIALMSVRSLQRIFKKETGITIQKYMQLIRILKSIELINSGQYTLSQIALMIGYKSLSAFTTSYFAIMKEKAKVR</sequence>
<evidence type="ECO:0000256" key="2">
    <source>
        <dbReference type="ARBA" id="ARBA00023125"/>
    </source>
</evidence>
<dbReference type="PANTHER" id="PTHR11019">
    <property type="entry name" value="HTH-TYPE TRANSCRIPTIONAL REGULATOR NIMR"/>
    <property type="match status" value="1"/>
</dbReference>
<dbReference type="Gene3D" id="1.10.10.60">
    <property type="entry name" value="Homeodomain-like"/>
    <property type="match status" value="2"/>
</dbReference>
<dbReference type="Pfam" id="PF02311">
    <property type="entry name" value="AraC_binding"/>
    <property type="match status" value="1"/>
</dbReference>
<dbReference type="SUPFAM" id="SSF51182">
    <property type="entry name" value="RmlC-like cupins"/>
    <property type="match status" value="1"/>
</dbReference>
<feature type="domain" description="HTH araC/xylS-type" evidence="4">
    <location>
        <begin position="165"/>
        <end position="249"/>
    </location>
</feature>
<dbReference type="RefSeq" id="WP_115982051.1">
    <property type="nucleotide sequence ID" value="NZ_JAVDQS010000001.1"/>
</dbReference>
<dbReference type="PANTHER" id="PTHR11019:SF199">
    <property type="entry name" value="HTH-TYPE TRANSCRIPTIONAL REGULATOR NIMR"/>
    <property type="match status" value="1"/>
</dbReference>
<dbReference type="InterPro" id="IPR011051">
    <property type="entry name" value="RmlC_Cupin_sf"/>
</dbReference>
<dbReference type="SUPFAM" id="SSF46689">
    <property type="entry name" value="Homeodomain-like"/>
    <property type="match status" value="1"/>
</dbReference>
<dbReference type="Gene3D" id="2.60.120.10">
    <property type="entry name" value="Jelly Rolls"/>
    <property type="match status" value="1"/>
</dbReference>
<protein>
    <submittedName>
        <fullName evidence="5">AraC-like DNA-binding protein/mannose-6-phosphate isomerase-like protein (Cupin superfamily)</fullName>
    </submittedName>
</protein>
<reference evidence="5 6" key="1">
    <citation type="submission" date="2023-07" db="EMBL/GenBank/DDBJ databases">
        <title>Sorghum-associated microbial communities from plants grown in Nebraska, USA.</title>
        <authorList>
            <person name="Schachtman D."/>
        </authorList>
    </citation>
    <scope>NUCLEOTIDE SEQUENCE [LARGE SCALE GENOMIC DNA]</scope>
    <source>
        <strain evidence="5 6">DS1709</strain>
    </source>
</reference>
<keyword evidence="2" id="KW-0238">DNA-binding</keyword>
<accession>A0ABU1LAB8</accession>
<comment type="caution">
    <text evidence="5">The sequence shown here is derived from an EMBL/GenBank/DDBJ whole genome shotgun (WGS) entry which is preliminary data.</text>
</comment>
<keyword evidence="6" id="KW-1185">Reference proteome</keyword>
<dbReference type="SMART" id="SM00342">
    <property type="entry name" value="HTH_ARAC"/>
    <property type="match status" value="1"/>
</dbReference>
<keyword evidence="3" id="KW-0804">Transcription</keyword>
<dbReference type="Pfam" id="PF12833">
    <property type="entry name" value="HTH_18"/>
    <property type="match status" value="1"/>
</dbReference>
<keyword evidence="1" id="KW-0805">Transcription regulation</keyword>
<dbReference type="EMBL" id="JAVDQS010000001">
    <property type="protein sequence ID" value="MDR6403664.1"/>
    <property type="molecule type" value="Genomic_DNA"/>
</dbReference>
<dbReference type="InterPro" id="IPR018060">
    <property type="entry name" value="HTH_AraC"/>
</dbReference>
<evidence type="ECO:0000259" key="4">
    <source>
        <dbReference type="PROSITE" id="PS01124"/>
    </source>
</evidence>
<organism evidence="5 6">
    <name type="scientific">Chryseobacterium geocarposphaerae</name>
    <dbReference type="NCBI Taxonomy" id="1416776"/>
    <lineage>
        <taxon>Bacteria</taxon>
        <taxon>Pseudomonadati</taxon>
        <taxon>Bacteroidota</taxon>
        <taxon>Flavobacteriia</taxon>
        <taxon>Flavobacteriales</taxon>
        <taxon>Weeksellaceae</taxon>
        <taxon>Chryseobacterium group</taxon>
        <taxon>Chryseobacterium</taxon>
    </lineage>
</organism>